<accession>A0A841ZQ08</accession>
<gene>
    <name evidence="1" type="ORF">HB912_07120</name>
</gene>
<dbReference type="RefSeq" id="WP_185373314.1">
    <property type="nucleotide sequence ID" value="NZ_JAARRM010000002.1"/>
</dbReference>
<comment type="caution">
    <text evidence="1">The sequence shown here is derived from an EMBL/GenBank/DDBJ whole genome shotgun (WGS) entry which is preliminary data.</text>
</comment>
<name>A0A841ZQ08_9LIST</name>
<evidence type="ECO:0000313" key="2">
    <source>
        <dbReference type="Proteomes" id="UP000559885"/>
    </source>
</evidence>
<organism evidence="1 2">
    <name type="scientific">Listeria aquatica</name>
    <dbReference type="NCBI Taxonomy" id="1494960"/>
    <lineage>
        <taxon>Bacteria</taxon>
        <taxon>Bacillati</taxon>
        <taxon>Bacillota</taxon>
        <taxon>Bacilli</taxon>
        <taxon>Bacillales</taxon>
        <taxon>Listeriaceae</taxon>
        <taxon>Listeria</taxon>
    </lineage>
</organism>
<protein>
    <submittedName>
        <fullName evidence="1">Uncharacterized protein</fullName>
    </submittedName>
</protein>
<sequence>MRDVIRSSITESKGKEPEYRISVNGNISEESYSLARIHEMLIKRTTAVSGKSYEQTKKDYLEALDVIIGNIHDAENEE</sequence>
<dbReference type="Proteomes" id="UP000559885">
    <property type="component" value="Unassembled WGS sequence"/>
</dbReference>
<dbReference type="EMBL" id="JAARRM010000002">
    <property type="protein sequence ID" value="MBC1521414.1"/>
    <property type="molecule type" value="Genomic_DNA"/>
</dbReference>
<dbReference type="AlphaFoldDB" id="A0A841ZQ08"/>
<reference evidence="1 2" key="1">
    <citation type="submission" date="2020-03" db="EMBL/GenBank/DDBJ databases">
        <title>Soil Listeria distribution.</title>
        <authorList>
            <person name="Liao J."/>
            <person name="Wiedmann M."/>
        </authorList>
    </citation>
    <scope>NUCLEOTIDE SEQUENCE [LARGE SCALE GENOMIC DNA]</scope>
    <source>
        <strain evidence="1 2">FSL L7-1507</strain>
    </source>
</reference>
<evidence type="ECO:0000313" key="1">
    <source>
        <dbReference type="EMBL" id="MBC1521414.1"/>
    </source>
</evidence>
<proteinExistence type="predicted"/>